<dbReference type="EMBL" id="CP022048">
    <property type="protein sequence ID" value="ASE38455.1"/>
    <property type="molecule type" value="Genomic_DNA"/>
</dbReference>
<reference evidence="2" key="1">
    <citation type="submission" date="2017-06" db="EMBL/GenBank/DDBJ databases">
        <title>FDA dAtabase for Regulatory Grade micrObial Sequences (FDA-ARGOS): Supporting development and validation of Infectious Disease Dx tests.</title>
        <authorList>
            <person name="Minogue T."/>
            <person name="Wolcott M."/>
            <person name="Wasieloski L."/>
            <person name="Aguilar W."/>
            <person name="Moore D."/>
            <person name="Tallon L."/>
            <person name="Sadzewicz L."/>
            <person name="Sengamalay N."/>
            <person name="Ott S."/>
            <person name="Godinez A."/>
            <person name="Nagaraj S."/>
            <person name="Nadendla S."/>
            <person name="Geyer C."/>
            <person name="Sichtig H."/>
        </authorList>
    </citation>
    <scope>NUCLEOTIDE SEQUENCE [LARGE SCALE GENOMIC DNA]</scope>
    <source>
        <strain evidence="2">FDAARGOS_289</strain>
    </source>
</reference>
<proteinExistence type="predicted"/>
<organism evidence="1 2">
    <name type="scientific">Brevundimonas vesicularis</name>
    <name type="common">Pseudomonas vesicularis</name>
    <dbReference type="NCBI Taxonomy" id="41276"/>
    <lineage>
        <taxon>Bacteria</taxon>
        <taxon>Pseudomonadati</taxon>
        <taxon>Pseudomonadota</taxon>
        <taxon>Alphaproteobacteria</taxon>
        <taxon>Caulobacterales</taxon>
        <taxon>Caulobacteraceae</taxon>
        <taxon>Brevundimonas</taxon>
    </lineage>
</organism>
<name>A0A1Z3U5C9_BREVE</name>
<dbReference type="AlphaFoldDB" id="A0A1Z3U5C9"/>
<dbReference type="Proteomes" id="UP000197050">
    <property type="component" value="Chromosome"/>
</dbReference>
<dbReference type="GeneID" id="34014418"/>
<accession>A0A1Z3U5C9</accession>
<evidence type="ECO:0000313" key="2">
    <source>
        <dbReference type="Proteomes" id="UP000197050"/>
    </source>
</evidence>
<evidence type="ECO:0000313" key="1">
    <source>
        <dbReference type="EMBL" id="ASE38455.1"/>
    </source>
</evidence>
<gene>
    <name evidence="1" type="ORF">CEP68_02450</name>
</gene>
<dbReference type="RefSeq" id="WP_088582267.1">
    <property type="nucleotide sequence ID" value="NZ_CP022048.2"/>
</dbReference>
<dbReference type="KEGG" id="bvc:CEP68_02450"/>
<protein>
    <submittedName>
        <fullName evidence="1">Uncharacterized protein</fullName>
    </submittedName>
</protein>
<sequence>MSGAGLYANSRRGGVSMTEIDQMRQRLGSRATPAQIAKALGRCEADVRAIMFPPPIEARVEQTGMAPQTARPWTDTDLSILRLMYCEAGATAEACAYALNRSADATKTQIQKRGLTRAPRVAA</sequence>